<reference evidence="2 3" key="1">
    <citation type="submission" date="2018-06" db="EMBL/GenBank/DDBJ databases">
        <title>Pseudomonas diversity within urban Lake Michigan freshwaters.</title>
        <authorList>
            <person name="Batrich M."/>
            <person name="Hatzopoulos T."/>
            <person name="Putonti C."/>
        </authorList>
    </citation>
    <scope>NUCLEOTIDE SEQUENCE [LARGE SCALE GENOMIC DNA]</scope>
    <source>
        <strain evidence="2 3">LBp-160603</strain>
    </source>
</reference>
<dbReference type="Pfam" id="PF05593">
    <property type="entry name" value="RHS_repeat"/>
    <property type="match status" value="1"/>
</dbReference>
<dbReference type="NCBIfam" id="TIGR03696">
    <property type="entry name" value="Rhs_assc_core"/>
    <property type="match status" value="1"/>
</dbReference>
<dbReference type="NCBIfam" id="TIGR01643">
    <property type="entry name" value="YD_repeat_2x"/>
    <property type="match status" value="1"/>
</dbReference>
<dbReference type="PANTHER" id="PTHR32305:SF15">
    <property type="entry name" value="PROTEIN RHSA-RELATED"/>
    <property type="match status" value="1"/>
</dbReference>
<dbReference type="PANTHER" id="PTHR32305">
    <property type="match status" value="1"/>
</dbReference>
<dbReference type="InterPro" id="IPR031325">
    <property type="entry name" value="RHS_repeat"/>
</dbReference>
<keyword evidence="1" id="KW-0812">Transmembrane</keyword>
<dbReference type="InterPro" id="IPR022385">
    <property type="entry name" value="Rhs_assc_core"/>
</dbReference>
<evidence type="ECO:0000313" key="2">
    <source>
        <dbReference type="EMBL" id="PYB83435.1"/>
    </source>
</evidence>
<gene>
    <name evidence="2" type="ORF">DMX07_09220</name>
</gene>
<feature type="transmembrane region" description="Helical" evidence="1">
    <location>
        <begin position="1424"/>
        <end position="1441"/>
    </location>
</feature>
<sequence>MSSTSSVVHHPFGVDPCDQQNHAIFNATTQKCNAVDPRTGLFEAYVPLPSIVGGDGEGPVVDMSLFYSPLVNNHAGLGDGWSFAFTCYREEQQQLTLHSGEVLRVEKGKDLEAHGVKVEWDEDNPLVTVRRPDGRKDSLEQVGNSKVWMPQSISSPTADVELTWQQQALEPSVKKKYAELLQGTLEKKALGASYIRLAQISDGSRTLVELTYTDTEVTLAYWPDEASEHVSFTLTLADYALKRVDAPDGSACEFKYQEHAQCGRLLNELTTFEGVKEAVAYKDNGLTFKDNPKLSALPCVSQHTLTPRGGMSQPIVTTYDYQRDNASDGQYSTTTSQGNGACKTVYYYNKSHERVKETTSEGACEITKEYSNSNAKTAIKVSYSNASTGCRSINDESVFGAGRLLRKTTPDDSRLFKVASSSSELDSYCKHMGFKVEHSDLNVKGGPEEVVLEKMYASRLRADLFAWAKLTVESKIAYRGPLLTIVVMSFSTGQVAKIRELRTYDRDTGRLAEVSHDYQDAEGQWVPISKKELYVEVDELERLAGTRDAESETTSVLSGRLIEQTDVQGNQTTYDYDDYGRLETLTRCAQSDTFKQVTTYSYPSVGRLEITEPDGRQRATEDDGLGNLIAEYVREDVKKPWRQTLKVEYDNRGRKSKTIRYDYLADGTQVSEWCELKYDGWNQECQQTYSTGQQVFNQYDPVAHTRTEWSGRATDKQRKVTTYNDDNTVASIVWTDAQGKQCQQETLTYTHAAQVETRTIEGEGSWRCTTYTYDAAGRMLKQAHDERTSADAEEKTTYAYSYKYPANWLMTEPTKISLDGQALGEREFDSLGRVKCLSRGDISETYKYAGANSVPKSRTGADGVTLAFEYFPELGNQVKSVTGKSADDKQLGKQTFTYAHGSSSQATASEGGQVITFDHQRNQWTKQQAKLSAKASTTVSRSVSEGGRLLSETDAAGNKSVFSYNGKGQRNKVVSGDTTTQHTYDERGRRDTDTITVGNDKVTVTYAFDSSGAETQRQFTLDKAFDLSIKRKYSGEGRLKFIELYDEQAKKTLGSHTYSYTVGGAVETCSSTGVWQPKTPKGTAISKQAFTYDNLGNVKTCISTFDKQSCTSTYSYDSAKGYRLQKVEHSHADYKPVVTIVYDAAGRVTKDAAGKTYAYDWLGRLVQSGSRHYTYDPLNRLASSADKEGATPHQLIHEGYRVRGEYPVGEHKDQRIVLPGSSACLVQKNKAGTSERTLLNLCDEDGSVLVSFDVVSRKPVHHAYSAYGAHSSDEQGALHGYNGEYREAEGDQYPLGSGYRWYAPQLMQFQAQDGASPFGEGGPNAYGYCDGDPVNHTDPTGQWKLRRSHWDYTACEPAPMSLGKHGALVSAIIFGGITVISAVMTGGTSLMIQAALVGLAVVSAATAVAGAIVAESDPEASRTLGWVSLGAGLVAGVAQLGKKLARLTVQLARSGKQVARQLLQKGANALRSLRQGPGRLPKSVVKPVPGALRSIAKESLGELRIGTFDGLRPNIRTDYTGALQGIVKEDGPLKLAFKALGVDDVSTVVSGVTGVLDVTEAFEDGALKSANSWVGNFNILP</sequence>
<accession>A0A2V4I2M5</accession>
<proteinExistence type="predicted"/>
<dbReference type="Gene3D" id="2.180.10.10">
    <property type="entry name" value="RHS repeat-associated core"/>
    <property type="match status" value="1"/>
</dbReference>
<dbReference type="EMBL" id="QJRO01000004">
    <property type="protein sequence ID" value="PYB83435.1"/>
    <property type="molecule type" value="Genomic_DNA"/>
</dbReference>
<dbReference type="InterPro" id="IPR050708">
    <property type="entry name" value="T6SS_VgrG/RHS"/>
</dbReference>
<protein>
    <recommendedName>
        <fullName evidence="4">RHS repeat-associated core domain-containing protein</fullName>
    </recommendedName>
</protein>
<evidence type="ECO:0000313" key="3">
    <source>
        <dbReference type="Proteomes" id="UP000247620"/>
    </source>
</evidence>
<dbReference type="Proteomes" id="UP000247620">
    <property type="component" value="Unassembled WGS sequence"/>
</dbReference>
<evidence type="ECO:0000256" key="1">
    <source>
        <dbReference type="SAM" id="Phobius"/>
    </source>
</evidence>
<keyword evidence="1" id="KW-0472">Membrane</keyword>
<keyword evidence="1" id="KW-1133">Transmembrane helix</keyword>
<comment type="caution">
    <text evidence="2">The sequence shown here is derived from an EMBL/GenBank/DDBJ whole genome shotgun (WGS) entry which is preliminary data.</text>
</comment>
<name>A0A2V4I2M5_9PSED</name>
<evidence type="ECO:0008006" key="4">
    <source>
        <dbReference type="Google" id="ProtNLM"/>
    </source>
</evidence>
<dbReference type="RefSeq" id="WP_110699434.1">
    <property type="nucleotide sequence ID" value="NZ_QJRO01000004.1"/>
</dbReference>
<feature type="transmembrane region" description="Helical" evidence="1">
    <location>
        <begin position="1365"/>
        <end position="1383"/>
    </location>
</feature>
<feature type="transmembrane region" description="Helical" evidence="1">
    <location>
        <begin position="1390"/>
        <end position="1412"/>
    </location>
</feature>
<dbReference type="InterPro" id="IPR006530">
    <property type="entry name" value="YD"/>
</dbReference>
<organism evidence="2 3">
    <name type="scientific">Pseudomonas soli</name>
    <dbReference type="NCBI Taxonomy" id="1306993"/>
    <lineage>
        <taxon>Bacteria</taxon>
        <taxon>Pseudomonadati</taxon>
        <taxon>Pseudomonadota</taxon>
        <taxon>Gammaproteobacteria</taxon>
        <taxon>Pseudomonadales</taxon>
        <taxon>Pseudomonadaceae</taxon>
        <taxon>Pseudomonas</taxon>
    </lineage>
</organism>